<comment type="caution">
    <text evidence="1">The sequence shown here is derived from an EMBL/GenBank/DDBJ whole genome shotgun (WGS) entry which is preliminary data.</text>
</comment>
<dbReference type="EMBL" id="JAZAQF010000044">
    <property type="protein sequence ID" value="MFG3817517.1"/>
    <property type="molecule type" value="Genomic_DNA"/>
</dbReference>
<protein>
    <recommendedName>
        <fullName evidence="3">RelA/SpoT domain-containing protein</fullName>
    </recommendedName>
</protein>
<keyword evidence="2" id="KW-1185">Reference proteome</keyword>
<dbReference type="Proteomes" id="UP001604335">
    <property type="component" value="Unassembled WGS sequence"/>
</dbReference>
<name>A0ABW7C9L7_9CYAN</name>
<evidence type="ECO:0000313" key="1">
    <source>
        <dbReference type="EMBL" id="MFG3817517.1"/>
    </source>
</evidence>
<gene>
    <name evidence="1" type="ORF">VPK24_07700</name>
</gene>
<organism evidence="1 2">
    <name type="scientific">Limnothrix redekei LRLZ20PSL1</name>
    <dbReference type="NCBI Taxonomy" id="3112953"/>
    <lineage>
        <taxon>Bacteria</taxon>
        <taxon>Bacillati</taxon>
        <taxon>Cyanobacteriota</taxon>
        <taxon>Cyanophyceae</taxon>
        <taxon>Pseudanabaenales</taxon>
        <taxon>Pseudanabaenaceae</taxon>
        <taxon>Limnothrix</taxon>
    </lineage>
</organism>
<reference evidence="2" key="1">
    <citation type="journal article" date="2024" name="Algal Res.">
        <title>Biochemical, toxicological and genomic investigation of a high-biomass producing Limnothrix strain isolated from Italian shallow drinking water reservoir.</title>
        <authorList>
            <person name="Simonazzi M."/>
            <person name="Shishido T.K."/>
            <person name="Delbaje E."/>
            <person name="Wahlsten M."/>
            <person name="Fewer D.P."/>
            <person name="Sivonen K."/>
            <person name="Pezzolesi L."/>
            <person name="Pistocchi R."/>
        </authorList>
    </citation>
    <scope>NUCLEOTIDE SEQUENCE [LARGE SCALE GENOMIC DNA]</scope>
    <source>
        <strain evidence="2">LRLZ20PSL1</strain>
    </source>
</reference>
<evidence type="ECO:0000313" key="2">
    <source>
        <dbReference type="Proteomes" id="UP001604335"/>
    </source>
</evidence>
<evidence type="ECO:0008006" key="3">
    <source>
        <dbReference type="Google" id="ProtNLM"/>
    </source>
</evidence>
<proteinExistence type="predicted"/>
<accession>A0ABW7C9L7</accession>
<sequence length="192" mass="22475">MFIDRAFKVDDANINSVNRAYTPEEWQRFGAAEHDRATGLLLDYEGIVLRAALSELNSVVEYELKWVVRSIYQKKYGSHRDYRRKLSHKTIAEIYRIIEHEFQVEIETLPGFQEVEAMRKVVNAYKHDDGYSGQYQPFLTISIEKKYELDIQMVRDYLQAVEIFLQALPGERLQLGQDVRIKPIRNPAGFGE</sequence>